<evidence type="ECO:0000313" key="2">
    <source>
        <dbReference type="Proteomes" id="UP000712600"/>
    </source>
</evidence>
<accession>A0A8S9Q2K2</accession>
<proteinExistence type="predicted"/>
<dbReference type="Proteomes" id="UP000712600">
    <property type="component" value="Unassembled WGS sequence"/>
</dbReference>
<comment type="caution">
    <text evidence="1">The sequence shown here is derived from an EMBL/GenBank/DDBJ whole genome shotgun (WGS) entry which is preliminary data.</text>
</comment>
<dbReference type="EMBL" id="QGKX02001290">
    <property type="protein sequence ID" value="KAF3538005.1"/>
    <property type="molecule type" value="Genomic_DNA"/>
</dbReference>
<name>A0A8S9Q2K2_BRACR</name>
<dbReference type="AlphaFoldDB" id="A0A8S9Q2K2"/>
<gene>
    <name evidence="1" type="ORF">F2Q69_00018321</name>
</gene>
<evidence type="ECO:0000313" key="1">
    <source>
        <dbReference type="EMBL" id="KAF3538005.1"/>
    </source>
</evidence>
<reference evidence="1" key="1">
    <citation type="submission" date="2019-12" db="EMBL/GenBank/DDBJ databases">
        <title>Genome sequencing and annotation of Brassica cretica.</title>
        <authorList>
            <person name="Studholme D.J."/>
            <person name="Sarris P."/>
        </authorList>
    </citation>
    <scope>NUCLEOTIDE SEQUENCE</scope>
    <source>
        <strain evidence="1">PFS-109/04</strain>
        <tissue evidence="1">Leaf</tissue>
    </source>
</reference>
<protein>
    <submittedName>
        <fullName evidence="1">Uncharacterized protein</fullName>
    </submittedName>
</protein>
<sequence length="58" mass="6577">MGEVWFTSKGQTFLGGNKEDRRWKELDLSFRDDATTARSEEQGQNVVNLCEIPVKSDG</sequence>
<organism evidence="1 2">
    <name type="scientific">Brassica cretica</name>
    <name type="common">Mustard</name>
    <dbReference type="NCBI Taxonomy" id="69181"/>
    <lineage>
        <taxon>Eukaryota</taxon>
        <taxon>Viridiplantae</taxon>
        <taxon>Streptophyta</taxon>
        <taxon>Embryophyta</taxon>
        <taxon>Tracheophyta</taxon>
        <taxon>Spermatophyta</taxon>
        <taxon>Magnoliopsida</taxon>
        <taxon>eudicotyledons</taxon>
        <taxon>Gunneridae</taxon>
        <taxon>Pentapetalae</taxon>
        <taxon>rosids</taxon>
        <taxon>malvids</taxon>
        <taxon>Brassicales</taxon>
        <taxon>Brassicaceae</taxon>
        <taxon>Brassiceae</taxon>
        <taxon>Brassica</taxon>
    </lineage>
</organism>